<dbReference type="Pfam" id="PF06114">
    <property type="entry name" value="Peptidase_M78"/>
    <property type="match status" value="1"/>
</dbReference>
<dbReference type="InterPro" id="IPR010359">
    <property type="entry name" value="IrrE_HExxH"/>
</dbReference>
<evidence type="ECO:0000313" key="2">
    <source>
        <dbReference type="EMBL" id="EQD59903.1"/>
    </source>
</evidence>
<gene>
    <name evidence="2" type="ORF">B1B_07995</name>
</gene>
<sequence>PPRRTDSTVPAFDASSVCALAGDLAHRIHDPTDLGELESWLAEVGVILVTLLPLKSSKLDGAVMLLDDGSPVIGLTSRGDRMDGYVFTLLHELAHVCLGHLETVAVRADEDIVTATGLDGPEAEANRQAAEWILPEETPLPTGRPSMGTILQIAGRHR</sequence>
<dbReference type="EMBL" id="AUZY01005155">
    <property type="protein sequence ID" value="EQD59903.1"/>
    <property type="molecule type" value="Genomic_DNA"/>
</dbReference>
<comment type="caution">
    <text evidence="2">The sequence shown here is derived from an EMBL/GenBank/DDBJ whole genome shotgun (WGS) entry which is preliminary data.</text>
</comment>
<reference evidence="2" key="1">
    <citation type="submission" date="2013-08" db="EMBL/GenBank/DDBJ databases">
        <authorList>
            <person name="Mendez C."/>
            <person name="Richter M."/>
            <person name="Ferrer M."/>
            <person name="Sanchez J."/>
        </authorList>
    </citation>
    <scope>NUCLEOTIDE SEQUENCE</scope>
</reference>
<proteinExistence type="predicted"/>
<feature type="domain" description="IrrE N-terminal-like" evidence="1">
    <location>
        <begin position="49"/>
        <end position="150"/>
    </location>
</feature>
<feature type="non-terminal residue" evidence="2">
    <location>
        <position position="1"/>
    </location>
</feature>
<dbReference type="AlphaFoldDB" id="T1ATM8"/>
<reference evidence="2" key="2">
    <citation type="journal article" date="2014" name="ISME J.">
        <title>Microbial stratification in low pH oxic and suboxic macroscopic growths along an acid mine drainage.</title>
        <authorList>
            <person name="Mendez-Garcia C."/>
            <person name="Mesa V."/>
            <person name="Sprenger R.R."/>
            <person name="Richter M."/>
            <person name="Diez M.S."/>
            <person name="Solano J."/>
            <person name="Bargiela R."/>
            <person name="Golyshina O.V."/>
            <person name="Manteca A."/>
            <person name="Ramos J.L."/>
            <person name="Gallego J.R."/>
            <person name="Llorente I."/>
            <person name="Martins Dos Santos V.A."/>
            <person name="Jensen O.N."/>
            <person name="Pelaez A.I."/>
            <person name="Sanchez J."/>
            <person name="Ferrer M."/>
        </authorList>
    </citation>
    <scope>NUCLEOTIDE SEQUENCE</scope>
</reference>
<accession>T1ATM8</accession>
<evidence type="ECO:0000259" key="1">
    <source>
        <dbReference type="Pfam" id="PF06114"/>
    </source>
</evidence>
<name>T1ATM8_9ZZZZ</name>
<protein>
    <submittedName>
        <fullName evidence="2">Plasmid maintenance system antidote protein, XRE family</fullName>
    </submittedName>
</protein>
<organism evidence="2">
    <name type="scientific">mine drainage metagenome</name>
    <dbReference type="NCBI Taxonomy" id="410659"/>
    <lineage>
        <taxon>unclassified sequences</taxon>
        <taxon>metagenomes</taxon>
        <taxon>ecological metagenomes</taxon>
    </lineage>
</organism>
<feature type="non-terminal residue" evidence="2">
    <location>
        <position position="158"/>
    </location>
</feature>
<dbReference type="Gene3D" id="1.10.10.2910">
    <property type="match status" value="1"/>
</dbReference>